<dbReference type="SUPFAM" id="SSF81383">
    <property type="entry name" value="F-box domain"/>
    <property type="match status" value="1"/>
</dbReference>
<evidence type="ECO:0000313" key="7">
    <source>
        <dbReference type="EMBL" id="KZT28604.1"/>
    </source>
</evidence>
<dbReference type="CDD" id="cd22147">
    <property type="entry name" value="F-box_SpPof1-like"/>
    <property type="match status" value="1"/>
</dbReference>
<dbReference type="InterPro" id="IPR015943">
    <property type="entry name" value="WD40/YVTN_repeat-like_dom_sf"/>
</dbReference>
<dbReference type="InterPro" id="IPR001810">
    <property type="entry name" value="F-box_dom"/>
</dbReference>
<dbReference type="SMART" id="SM00256">
    <property type="entry name" value="FBOX"/>
    <property type="match status" value="1"/>
</dbReference>
<feature type="repeat" description="WD" evidence="4">
    <location>
        <begin position="447"/>
        <end position="486"/>
    </location>
</feature>
<dbReference type="AlphaFoldDB" id="A0A165URW5"/>
<dbReference type="SMART" id="SM00320">
    <property type="entry name" value="WD40"/>
    <property type="match status" value="7"/>
</dbReference>
<feature type="repeat" description="WD" evidence="4">
    <location>
        <begin position="726"/>
        <end position="765"/>
    </location>
</feature>
<feature type="compositionally biased region" description="Low complexity" evidence="5">
    <location>
        <begin position="112"/>
        <end position="123"/>
    </location>
</feature>
<feature type="repeat" description="WD" evidence="4">
    <location>
        <begin position="424"/>
        <end position="446"/>
    </location>
</feature>
<feature type="domain" description="F-box" evidence="6">
    <location>
        <begin position="245"/>
        <end position="291"/>
    </location>
</feature>
<reference evidence="7 8" key="1">
    <citation type="journal article" date="2016" name="Mol. Biol. Evol.">
        <title>Comparative Genomics of Early-Diverging Mushroom-Forming Fungi Provides Insights into the Origins of Lignocellulose Decay Capabilities.</title>
        <authorList>
            <person name="Nagy L.G."/>
            <person name="Riley R."/>
            <person name="Tritt A."/>
            <person name="Adam C."/>
            <person name="Daum C."/>
            <person name="Floudas D."/>
            <person name="Sun H."/>
            <person name="Yadav J.S."/>
            <person name="Pangilinan J."/>
            <person name="Larsson K.H."/>
            <person name="Matsuura K."/>
            <person name="Barry K."/>
            <person name="Labutti K."/>
            <person name="Kuo R."/>
            <person name="Ohm R.A."/>
            <person name="Bhattacharya S.S."/>
            <person name="Shirouzu T."/>
            <person name="Yoshinaga Y."/>
            <person name="Martin F.M."/>
            <person name="Grigoriev I.V."/>
            <person name="Hibbett D.S."/>
        </authorList>
    </citation>
    <scope>NUCLEOTIDE SEQUENCE [LARGE SCALE GENOMIC DNA]</scope>
    <source>
        <strain evidence="7 8">HHB14362 ss-1</strain>
    </source>
</reference>
<dbReference type="OrthoDB" id="5580488at2759"/>
<keyword evidence="3" id="KW-0833">Ubl conjugation pathway</keyword>
<feature type="repeat" description="WD" evidence="4">
    <location>
        <begin position="766"/>
        <end position="799"/>
    </location>
</feature>
<dbReference type="Pfam" id="PF12937">
    <property type="entry name" value="F-box-like"/>
    <property type="match status" value="1"/>
</dbReference>
<feature type="repeat" description="WD" evidence="4">
    <location>
        <begin position="580"/>
        <end position="605"/>
    </location>
</feature>
<dbReference type="InterPro" id="IPR036322">
    <property type="entry name" value="WD40_repeat_dom_sf"/>
</dbReference>
<dbReference type="InterPro" id="IPR001680">
    <property type="entry name" value="WD40_rpt"/>
</dbReference>
<dbReference type="PANTHER" id="PTHR19872:SF9">
    <property type="entry name" value="UBIQUITIN-BINDING SDF UBIQUITIN LIGASE COMPLEX SUBUNIT"/>
    <property type="match status" value="1"/>
</dbReference>
<dbReference type="InterPro" id="IPR051075">
    <property type="entry name" value="SCF_subunit_WD-repeat"/>
</dbReference>
<feature type="compositionally biased region" description="Low complexity" evidence="5">
    <location>
        <begin position="356"/>
        <end position="373"/>
    </location>
</feature>
<dbReference type="InterPro" id="IPR020472">
    <property type="entry name" value="WD40_PAC1"/>
</dbReference>
<dbReference type="EMBL" id="KV425557">
    <property type="protein sequence ID" value="KZT28604.1"/>
    <property type="molecule type" value="Genomic_DNA"/>
</dbReference>
<evidence type="ECO:0000256" key="1">
    <source>
        <dbReference type="ARBA" id="ARBA00022574"/>
    </source>
</evidence>
<dbReference type="STRING" id="1314782.A0A165URW5"/>
<accession>A0A165URW5</accession>
<dbReference type="PRINTS" id="PR00320">
    <property type="entry name" value="GPROTEINBRPT"/>
</dbReference>
<dbReference type="Gene3D" id="1.20.1280.50">
    <property type="match status" value="1"/>
</dbReference>
<dbReference type="SUPFAM" id="SSF50978">
    <property type="entry name" value="WD40 repeat-like"/>
    <property type="match status" value="2"/>
</dbReference>
<sequence>MATEAKNPGAESHSSVPQYRQECSSRLRTSPSTICGLSGVSYCEHRHSTSTEKALPYVTALAPCRRTRALSLTRVLVALLFLTTMETPSSSKTFYVCDTIPAPRLASADTGSLPSPSNSPVLSTTFDLPSIDEDLRTESSRMDLTDKEETTSDKETGAPVPPPQPPARKLCVRHQRIADEGTLLKLQRALDALPVEDREAINSVWSIFSSSSHPRRALMLQGLLTMCCFSQLSFLTEELNHLIRIDPFSVFPREVSLKVLGYLDATSLCRAAQVSRSWKSLADDDILWRGICEQHIGQKCHKCGWGLPILEKRRMVRTSTSPSRPSSSSKRELEEDPEMLRPAPKRQKSQSPAAHLQSSLSQPSTSSCRSSTPPLAIPSIPLPALRITRPWKDVYCERLTIERNWRRGRCQFSETFSHPCFPILITGSYDRTARVWNLETGTEIRCLKGHTRAIRALQFDEAKLITGSMDHTLKVWNWRTGKCMRTLEGHSDGVVCLNFDDNLLASGSVDSTIKIWNFRTKECFTLRGHKDWVNSVQIWDSLPALSKGKAPSVPSAHSFDAAFSDTTVSTTGSTPCVDPGKMLFSASDDGTIRLWDLTLRTCVRQFTGHVGQVQSMKLLVLDECDADAEPSMEQTGPVAPSVPMYEQAMATMAISSPMTVDQASVLSGRRSCDILPSASFTSSSSSTRGANQLLMPKRSKPLLVSGSLDNTIKVWDIETGKVVRTLFGHIEGVWTVASDKLRLVSGSHDRTIKIWMRDEGKCTATLFGHRGAVTCLALGEDKIVSGSDDGDIRIWSFSG</sequence>
<dbReference type="FunFam" id="1.20.1280.50:FF:000051">
    <property type="entry name" value="F-box and WD-40 domain-containing protein MET30"/>
    <property type="match status" value="1"/>
</dbReference>
<protein>
    <submittedName>
        <fullName evidence="7">WD40 repeat-like protein</fullName>
    </submittedName>
</protein>
<keyword evidence="1 4" id="KW-0853">WD repeat</keyword>
<feature type="compositionally biased region" description="Basic and acidic residues" evidence="5">
    <location>
        <begin position="133"/>
        <end position="156"/>
    </location>
</feature>
<dbReference type="PROSITE" id="PS50181">
    <property type="entry name" value="FBOX"/>
    <property type="match status" value="1"/>
</dbReference>
<feature type="region of interest" description="Disordered" evidence="5">
    <location>
        <begin position="1"/>
        <end position="22"/>
    </location>
</feature>
<gene>
    <name evidence="7" type="ORF">NEOLEDRAFT_1145798</name>
</gene>
<dbReference type="PROSITE" id="PS50082">
    <property type="entry name" value="WD_REPEATS_2"/>
    <property type="match status" value="7"/>
</dbReference>
<dbReference type="PROSITE" id="PS00678">
    <property type="entry name" value="WD_REPEATS_1"/>
    <property type="match status" value="3"/>
</dbReference>
<evidence type="ECO:0000256" key="2">
    <source>
        <dbReference type="ARBA" id="ARBA00022737"/>
    </source>
</evidence>
<dbReference type="PANTHER" id="PTHR19872">
    <property type="entry name" value="UBIQUITIN LIGASE SPECIFICITY FACTOR/HREP PROTEIN"/>
    <property type="match status" value="1"/>
</dbReference>
<feature type="compositionally biased region" description="Polar residues" evidence="5">
    <location>
        <begin position="12"/>
        <end position="22"/>
    </location>
</feature>
<feature type="repeat" description="WD" evidence="4">
    <location>
        <begin position="487"/>
        <end position="526"/>
    </location>
</feature>
<proteinExistence type="predicted"/>
<dbReference type="InterPro" id="IPR036047">
    <property type="entry name" value="F-box-like_dom_sf"/>
</dbReference>
<keyword evidence="8" id="KW-1185">Reference proteome</keyword>
<dbReference type="InterPro" id="IPR019775">
    <property type="entry name" value="WD40_repeat_CS"/>
</dbReference>
<evidence type="ECO:0000313" key="8">
    <source>
        <dbReference type="Proteomes" id="UP000076761"/>
    </source>
</evidence>
<name>A0A165URW5_9AGAM</name>
<feature type="compositionally biased region" description="Low complexity" evidence="5">
    <location>
        <begin position="317"/>
        <end position="328"/>
    </location>
</feature>
<feature type="region of interest" description="Disordered" evidence="5">
    <location>
        <begin position="316"/>
        <end position="373"/>
    </location>
</feature>
<dbReference type="CDD" id="cd00200">
    <property type="entry name" value="WD40"/>
    <property type="match status" value="1"/>
</dbReference>
<feature type="region of interest" description="Disordered" evidence="5">
    <location>
        <begin position="106"/>
        <end position="167"/>
    </location>
</feature>
<dbReference type="Pfam" id="PF00400">
    <property type="entry name" value="WD40"/>
    <property type="match status" value="7"/>
</dbReference>
<organism evidence="7 8">
    <name type="scientific">Neolentinus lepideus HHB14362 ss-1</name>
    <dbReference type="NCBI Taxonomy" id="1314782"/>
    <lineage>
        <taxon>Eukaryota</taxon>
        <taxon>Fungi</taxon>
        <taxon>Dikarya</taxon>
        <taxon>Basidiomycota</taxon>
        <taxon>Agaricomycotina</taxon>
        <taxon>Agaricomycetes</taxon>
        <taxon>Gloeophyllales</taxon>
        <taxon>Gloeophyllaceae</taxon>
        <taxon>Neolentinus</taxon>
    </lineage>
</organism>
<evidence type="ECO:0000256" key="5">
    <source>
        <dbReference type="SAM" id="MobiDB-lite"/>
    </source>
</evidence>
<keyword evidence="2" id="KW-0677">Repeat</keyword>
<evidence type="ECO:0000256" key="3">
    <source>
        <dbReference type="ARBA" id="ARBA00022786"/>
    </source>
</evidence>
<dbReference type="InParanoid" id="A0A165URW5"/>
<feature type="repeat" description="WD" evidence="4">
    <location>
        <begin position="702"/>
        <end position="725"/>
    </location>
</feature>
<evidence type="ECO:0000256" key="4">
    <source>
        <dbReference type="PROSITE-ProRule" id="PRU00221"/>
    </source>
</evidence>
<evidence type="ECO:0000259" key="6">
    <source>
        <dbReference type="PROSITE" id="PS50181"/>
    </source>
</evidence>
<dbReference type="Gene3D" id="2.130.10.10">
    <property type="entry name" value="YVTN repeat-like/Quinoprotein amine dehydrogenase"/>
    <property type="match status" value="3"/>
</dbReference>
<dbReference type="Proteomes" id="UP000076761">
    <property type="component" value="Unassembled WGS sequence"/>
</dbReference>
<dbReference type="PROSITE" id="PS50294">
    <property type="entry name" value="WD_REPEATS_REGION"/>
    <property type="match status" value="3"/>
</dbReference>